<sequence length="135" mass="15303">MACRPHPTGGHRAYKKINGVEVQVYSRDKSVAEAKQKELDALAALKPARVFSKCGRLVGFRIRKHHNGGINMEMQLKKKRGTKSLSANTFEDVWQWTKENWKFGHDLTTPDVASYSNELKTAKRLYLDDLADITG</sequence>
<proteinExistence type="predicted"/>
<reference evidence="1 2" key="1">
    <citation type="submission" date="2024-04" db="EMBL/GenBank/DDBJ databases">
        <title>Draft genome sequence of Sessilibacter corallicola NBRC 116591.</title>
        <authorList>
            <person name="Miyakawa T."/>
            <person name="Kusuya Y."/>
            <person name="Miura T."/>
        </authorList>
    </citation>
    <scope>NUCLEOTIDE SEQUENCE [LARGE SCALE GENOMIC DNA]</scope>
    <source>
        <strain evidence="1 2">KU-00831-HH</strain>
    </source>
</reference>
<gene>
    <name evidence="1" type="ORF">NBRC116591_22900</name>
</gene>
<accession>A0ABQ0A9Z4</accession>
<dbReference type="Proteomes" id="UP001465153">
    <property type="component" value="Unassembled WGS sequence"/>
</dbReference>
<organism evidence="1 2">
    <name type="scientific">Sessilibacter corallicola</name>
    <dbReference type="NCBI Taxonomy" id="2904075"/>
    <lineage>
        <taxon>Bacteria</taxon>
        <taxon>Pseudomonadati</taxon>
        <taxon>Pseudomonadota</taxon>
        <taxon>Gammaproteobacteria</taxon>
        <taxon>Cellvibrionales</taxon>
        <taxon>Cellvibrionaceae</taxon>
        <taxon>Sessilibacter</taxon>
    </lineage>
</organism>
<dbReference type="RefSeq" id="WP_233089274.1">
    <property type="nucleotide sequence ID" value="NZ_BAABWN010000007.1"/>
</dbReference>
<keyword evidence="2" id="KW-1185">Reference proteome</keyword>
<comment type="caution">
    <text evidence="1">The sequence shown here is derived from an EMBL/GenBank/DDBJ whole genome shotgun (WGS) entry which is preliminary data.</text>
</comment>
<evidence type="ECO:0000313" key="1">
    <source>
        <dbReference type="EMBL" id="GAA6168479.1"/>
    </source>
</evidence>
<dbReference type="EMBL" id="BAABWN010000007">
    <property type="protein sequence ID" value="GAA6168479.1"/>
    <property type="molecule type" value="Genomic_DNA"/>
</dbReference>
<protein>
    <submittedName>
        <fullName evidence="1">Uncharacterized protein</fullName>
    </submittedName>
</protein>
<evidence type="ECO:0000313" key="2">
    <source>
        <dbReference type="Proteomes" id="UP001465153"/>
    </source>
</evidence>
<name>A0ABQ0A9Z4_9GAMM</name>